<dbReference type="PROSITE" id="PS00092">
    <property type="entry name" value="N6_MTASE"/>
    <property type="match status" value="1"/>
</dbReference>
<accession>A0A382PD80</accession>
<dbReference type="InterPro" id="IPR029063">
    <property type="entry name" value="SAM-dependent_MTases_sf"/>
</dbReference>
<name>A0A382PD80_9ZZZZ</name>
<dbReference type="SUPFAM" id="SSF53335">
    <property type="entry name" value="S-adenosyl-L-methionine-dependent methyltransferases"/>
    <property type="match status" value="1"/>
</dbReference>
<evidence type="ECO:0000313" key="1">
    <source>
        <dbReference type="EMBL" id="SVC70565.1"/>
    </source>
</evidence>
<proteinExistence type="predicted"/>
<sequence length="59" mass="7167">MIKNIEKLNCEKKVKLFSENVFDLKKIKKIRENKFNIIFLDPPYKEKNIILLLNEINEM</sequence>
<dbReference type="EMBL" id="UINC01106126">
    <property type="protein sequence ID" value="SVC70565.1"/>
    <property type="molecule type" value="Genomic_DNA"/>
</dbReference>
<dbReference type="GO" id="GO:0003676">
    <property type="term" value="F:nucleic acid binding"/>
    <property type="evidence" value="ECO:0007669"/>
    <property type="project" value="InterPro"/>
</dbReference>
<dbReference type="GO" id="GO:0032259">
    <property type="term" value="P:methylation"/>
    <property type="evidence" value="ECO:0007669"/>
    <property type="project" value="InterPro"/>
</dbReference>
<organism evidence="1">
    <name type="scientific">marine metagenome</name>
    <dbReference type="NCBI Taxonomy" id="408172"/>
    <lineage>
        <taxon>unclassified sequences</taxon>
        <taxon>metagenomes</taxon>
        <taxon>ecological metagenomes</taxon>
    </lineage>
</organism>
<dbReference type="Gene3D" id="3.40.50.150">
    <property type="entry name" value="Vaccinia Virus protein VP39"/>
    <property type="match status" value="1"/>
</dbReference>
<feature type="non-terminal residue" evidence="1">
    <location>
        <position position="59"/>
    </location>
</feature>
<protein>
    <submittedName>
        <fullName evidence="1">Uncharacterized protein</fullName>
    </submittedName>
</protein>
<dbReference type="Pfam" id="PF03602">
    <property type="entry name" value="Cons_hypoth95"/>
    <property type="match status" value="1"/>
</dbReference>
<dbReference type="GO" id="GO:0008168">
    <property type="term" value="F:methyltransferase activity"/>
    <property type="evidence" value="ECO:0007669"/>
    <property type="project" value="InterPro"/>
</dbReference>
<dbReference type="AlphaFoldDB" id="A0A382PD80"/>
<dbReference type="InterPro" id="IPR002052">
    <property type="entry name" value="DNA_methylase_N6_adenine_CS"/>
</dbReference>
<gene>
    <name evidence="1" type="ORF">METZ01_LOCUS323419</name>
</gene>
<reference evidence="1" key="1">
    <citation type="submission" date="2018-05" db="EMBL/GenBank/DDBJ databases">
        <authorList>
            <person name="Lanie J.A."/>
            <person name="Ng W.-L."/>
            <person name="Kazmierczak K.M."/>
            <person name="Andrzejewski T.M."/>
            <person name="Davidsen T.M."/>
            <person name="Wayne K.J."/>
            <person name="Tettelin H."/>
            <person name="Glass J.I."/>
            <person name="Rusch D."/>
            <person name="Podicherti R."/>
            <person name="Tsui H.-C.T."/>
            <person name="Winkler M.E."/>
        </authorList>
    </citation>
    <scope>NUCLEOTIDE SEQUENCE</scope>
</reference>